<keyword evidence="2" id="KW-0808">Transferase</keyword>
<protein>
    <submittedName>
        <fullName evidence="2">Beta-1,3-glucosyltransferase</fullName>
    </submittedName>
</protein>
<feature type="domain" description="Glycosyltransferase 2-like" evidence="1">
    <location>
        <begin position="6"/>
        <end position="168"/>
    </location>
</feature>
<dbReference type="SUPFAM" id="SSF53448">
    <property type="entry name" value="Nucleotide-diphospho-sugar transferases"/>
    <property type="match status" value="1"/>
</dbReference>
<dbReference type="GeneID" id="57043912"/>
<organism evidence="2 3">
    <name type="scientific">Melissococcus plutonius</name>
    <dbReference type="NCBI Taxonomy" id="33970"/>
    <lineage>
        <taxon>Bacteria</taxon>
        <taxon>Bacillati</taxon>
        <taxon>Bacillota</taxon>
        <taxon>Bacilli</taxon>
        <taxon>Lactobacillales</taxon>
        <taxon>Enterococcaceae</taxon>
        <taxon>Melissococcus</taxon>
    </lineage>
</organism>
<reference evidence="2 3" key="1">
    <citation type="submission" date="2018-01" db="EMBL/GenBank/DDBJ databases">
        <title>Whole genome sequence of Melissococcus plutonius DAT561.</title>
        <authorList>
            <person name="Okumura K."/>
            <person name="Takamatsu D."/>
            <person name="Okura M."/>
        </authorList>
    </citation>
    <scope>NUCLEOTIDE SEQUENCE [LARGE SCALE GENOMIC DNA]</scope>
    <source>
        <strain evidence="2 3">DAT561</strain>
    </source>
</reference>
<proteinExistence type="predicted"/>
<dbReference type="Pfam" id="PF00535">
    <property type="entry name" value="Glycos_transf_2"/>
    <property type="match status" value="1"/>
</dbReference>
<dbReference type="EMBL" id="AP018492">
    <property type="protein sequence ID" value="BBC61472.1"/>
    <property type="molecule type" value="Genomic_DNA"/>
</dbReference>
<dbReference type="Gene3D" id="3.90.550.10">
    <property type="entry name" value="Spore Coat Polysaccharide Biosynthesis Protein SpsA, Chain A"/>
    <property type="match status" value="1"/>
</dbReference>
<dbReference type="InterPro" id="IPR029044">
    <property type="entry name" value="Nucleotide-diphossugar_trans"/>
</dbReference>
<evidence type="ECO:0000313" key="2">
    <source>
        <dbReference type="EMBL" id="BBC61472.1"/>
    </source>
</evidence>
<dbReference type="AlphaFoldDB" id="A0A2Z5Y3I8"/>
<accession>A0A2Z5Y3I8</accession>
<evidence type="ECO:0000313" key="3">
    <source>
        <dbReference type="Proteomes" id="UP000269226"/>
    </source>
</evidence>
<dbReference type="GO" id="GO:0008417">
    <property type="term" value="F:fucosyltransferase activity"/>
    <property type="evidence" value="ECO:0007669"/>
    <property type="project" value="TreeGrafter"/>
</dbReference>
<evidence type="ECO:0000259" key="1">
    <source>
        <dbReference type="Pfam" id="PF00535"/>
    </source>
</evidence>
<gene>
    <name evidence="2" type="ORF">DAT561_1373</name>
</gene>
<sequence>MSQKVSVILPIYNERIKWITESILSIEKQTYKNIELFIISDTNDSKINKHLAYLKNRYTNIKIIYNKENMGLVYSLNKAMTYVTGDIIARMDADDISHPNRIEREINFLNEKQVDLVSTQVNLIDENDKVYRRIPKKDMNSRLTEQLLKKNNILCHPTWLLKKELFKSINGYREINFAEDYDFSLRALEAGFKIGIMGEVLLDYRVRKNSISRKHTLEQFLVDEKIRNAFSKKQLTNHNVEQFNIKISKIEAEKFSKLDNELTNLLNWVPKKDWKHLSTIIMLAKIMLNKYFRRKFISLLNFKITERKLKRKITEYS</sequence>
<dbReference type="InterPro" id="IPR001173">
    <property type="entry name" value="Glyco_trans_2-like"/>
</dbReference>
<name>A0A2Z5Y3I8_9ENTE</name>
<dbReference type="RefSeq" id="WP_015695285.1">
    <property type="nucleotide sequence ID" value="NZ_AP018492.1"/>
</dbReference>
<dbReference type="PANTHER" id="PTHR22916">
    <property type="entry name" value="GLYCOSYLTRANSFERASE"/>
    <property type="match status" value="1"/>
</dbReference>
<dbReference type="Proteomes" id="UP000269226">
    <property type="component" value="Chromosome"/>
</dbReference>
<dbReference type="PANTHER" id="PTHR22916:SF69">
    <property type="entry name" value="BIFUNCTIONAL GLYCOSYLTRANSFERASE PGTA"/>
    <property type="match status" value="1"/>
</dbReference>